<sequence>ITMHTYITLINACAVWPCNTTEQMCFGAYDCMSCLRITIEVINAYNAYQGAYLRIWKGECYTHFFTVVKKHFPS</sequence>
<dbReference type="InParanoid" id="A0A1X7TZN6"/>
<name>A0A1X7TZN6_AMPQE</name>
<evidence type="ECO:0000313" key="1">
    <source>
        <dbReference type="EnsemblMetazoa" id="Aqu2.1.20711_001"/>
    </source>
</evidence>
<dbReference type="EnsemblMetazoa" id="Aqu2.1.20711_001">
    <property type="protein sequence ID" value="Aqu2.1.20711_001"/>
    <property type="gene ID" value="Aqu2.1.20711"/>
</dbReference>
<proteinExistence type="predicted"/>
<reference evidence="1" key="1">
    <citation type="submission" date="2017-05" db="UniProtKB">
        <authorList>
            <consortium name="EnsemblMetazoa"/>
        </authorList>
    </citation>
    <scope>IDENTIFICATION</scope>
</reference>
<protein>
    <submittedName>
        <fullName evidence="1">Uncharacterized protein</fullName>
    </submittedName>
</protein>
<organism evidence="1">
    <name type="scientific">Amphimedon queenslandica</name>
    <name type="common">Sponge</name>
    <dbReference type="NCBI Taxonomy" id="400682"/>
    <lineage>
        <taxon>Eukaryota</taxon>
        <taxon>Metazoa</taxon>
        <taxon>Porifera</taxon>
        <taxon>Demospongiae</taxon>
        <taxon>Heteroscleromorpha</taxon>
        <taxon>Haplosclerida</taxon>
        <taxon>Niphatidae</taxon>
        <taxon>Amphimedon</taxon>
    </lineage>
</organism>
<dbReference type="AlphaFoldDB" id="A0A1X7TZN6"/>
<accession>A0A1X7TZN6</accession>